<evidence type="ECO:0000256" key="14">
    <source>
        <dbReference type="ARBA" id="ARBA00022932"/>
    </source>
</evidence>
<dbReference type="EC" id="2.7.7.49" evidence="1"/>
<dbReference type="GO" id="GO:0004519">
    <property type="term" value="F:endonuclease activity"/>
    <property type="evidence" value="ECO:0007669"/>
    <property type="project" value="UniProtKB-KW"/>
</dbReference>
<comment type="caution">
    <text evidence="19">The sequence shown here is derived from an EMBL/GenBank/DDBJ whole genome shotgun (WGS) entry which is preliminary data.</text>
</comment>
<keyword evidence="3" id="KW-0808">Transferase</keyword>
<dbReference type="FunFam" id="1.10.340.70:FF:000001">
    <property type="entry name" value="Retrovirus-related Pol polyprotein from transposon gypsy-like Protein"/>
    <property type="match status" value="1"/>
</dbReference>
<dbReference type="AlphaFoldDB" id="A0A9P3GRS9"/>
<evidence type="ECO:0000256" key="6">
    <source>
        <dbReference type="ARBA" id="ARBA00022723"/>
    </source>
</evidence>
<keyword evidence="6" id="KW-0479">Metal-binding</keyword>
<dbReference type="EMBL" id="BPQB01000179">
    <property type="protein sequence ID" value="GJF00654.1"/>
    <property type="molecule type" value="Genomic_DNA"/>
</dbReference>
<dbReference type="InterPro" id="IPR041373">
    <property type="entry name" value="RT_RNaseH"/>
</dbReference>
<evidence type="ECO:0000256" key="5">
    <source>
        <dbReference type="ARBA" id="ARBA00022722"/>
    </source>
</evidence>
<feature type="domain" description="Integrase catalytic" evidence="18">
    <location>
        <begin position="784"/>
        <end position="945"/>
    </location>
</feature>
<accession>A0A9P3GRS9</accession>
<dbReference type="PANTHER" id="PTHR37984">
    <property type="entry name" value="PROTEIN CBG26694"/>
    <property type="match status" value="1"/>
</dbReference>
<protein>
    <recommendedName>
        <fullName evidence="1">RNA-directed DNA polymerase</fullName>
        <ecNumber evidence="1">2.7.7.49</ecNumber>
    </recommendedName>
</protein>
<dbReference type="Pfam" id="PF17921">
    <property type="entry name" value="Integrase_H2C2"/>
    <property type="match status" value="1"/>
</dbReference>
<dbReference type="Gene3D" id="3.30.70.270">
    <property type="match status" value="2"/>
</dbReference>
<dbReference type="InterPro" id="IPR012337">
    <property type="entry name" value="RNaseH-like_sf"/>
</dbReference>
<evidence type="ECO:0000313" key="20">
    <source>
        <dbReference type="Proteomes" id="UP000703269"/>
    </source>
</evidence>
<dbReference type="Gene3D" id="2.40.70.10">
    <property type="entry name" value="Acid Proteases"/>
    <property type="match status" value="1"/>
</dbReference>
<evidence type="ECO:0000256" key="12">
    <source>
        <dbReference type="ARBA" id="ARBA00022908"/>
    </source>
</evidence>
<keyword evidence="15" id="KW-0238">DNA-binding</keyword>
<dbReference type="GO" id="GO:0003887">
    <property type="term" value="F:DNA-directed DNA polymerase activity"/>
    <property type="evidence" value="ECO:0007669"/>
    <property type="project" value="UniProtKB-KW"/>
</dbReference>
<dbReference type="Pfam" id="PF08284">
    <property type="entry name" value="RVP_2"/>
    <property type="match status" value="1"/>
</dbReference>
<evidence type="ECO:0000256" key="16">
    <source>
        <dbReference type="ARBA" id="ARBA00023172"/>
    </source>
</evidence>
<evidence type="ECO:0000256" key="13">
    <source>
        <dbReference type="ARBA" id="ARBA00022918"/>
    </source>
</evidence>
<dbReference type="CDD" id="cd09274">
    <property type="entry name" value="RNase_HI_RT_Ty3"/>
    <property type="match status" value="1"/>
</dbReference>
<dbReference type="InterPro" id="IPR001584">
    <property type="entry name" value="Integrase_cat-core"/>
</dbReference>
<evidence type="ECO:0000256" key="2">
    <source>
        <dbReference type="ARBA" id="ARBA00022670"/>
    </source>
</evidence>
<keyword evidence="2" id="KW-0645">Protease</keyword>
<dbReference type="OrthoDB" id="3205891at2759"/>
<evidence type="ECO:0000256" key="11">
    <source>
        <dbReference type="ARBA" id="ARBA00022884"/>
    </source>
</evidence>
<dbReference type="InterPro" id="IPR056924">
    <property type="entry name" value="SH3_Tf2-1"/>
</dbReference>
<evidence type="ECO:0000256" key="3">
    <source>
        <dbReference type="ARBA" id="ARBA00022679"/>
    </source>
</evidence>
<gene>
    <name evidence="19" type="ORF">PsYK624_169500</name>
</gene>
<dbReference type="Proteomes" id="UP000703269">
    <property type="component" value="Unassembled WGS sequence"/>
</dbReference>
<dbReference type="SUPFAM" id="SSF56672">
    <property type="entry name" value="DNA/RNA polymerases"/>
    <property type="match status" value="1"/>
</dbReference>
<evidence type="ECO:0000256" key="15">
    <source>
        <dbReference type="ARBA" id="ARBA00023125"/>
    </source>
</evidence>
<dbReference type="Pfam" id="PF24626">
    <property type="entry name" value="SH3_Tf2-1"/>
    <property type="match status" value="1"/>
</dbReference>
<dbReference type="GO" id="GO:0004190">
    <property type="term" value="F:aspartic-type endopeptidase activity"/>
    <property type="evidence" value="ECO:0007669"/>
    <property type="project" value="UniProtKB-KW"/>
</dbReference>
<evidence type="ECO:0000256" key="1">
    <source>
        <dbReference type="ARBA" id="ARBA00012493"/>
    </source>
</evidence>
<dbReference type="InterPro" id="IPR050951">
    <property type="entry name" value="Retrovirus_Pol_polyprotein"/>
</dbReference>
<keyword evidence="12" id="KW-0229">DNA integration</keyword>
<keyword evidence="9" id="KW-0378">Hydrolase</keyword>
<dbReference type="GO" id="GO:0015074">
    <property type="term" value="P:DNA integration"/>
    <property type="evidence" value="ECO:0007669"/>
    <property type="project" value="UniProtKB-KW"/>
</dbReference>
<dbReference type="FunFam" id="3.30.70.270:FF:000063">
    <property type="entry name" value="Zinc knuckle domaincontaining protein"/>
    <property type="match status" value="1"/>
</dbReference>
<keyword evidence="16" id="KW-0233">DNA recombination</keyword>
<dbReference type="Pfam" id="PF17917">
    <property type="entry name" value="RT_RNaseH"/>
    <property type="match status" value="1"/>
</dbReference>
<reference evidence="19 20" key="1">
    <citation type="submission" date="2021-08" db="EMBL/GenBank/DDBJ databases">
        <title>Draft Genome Sequence of Phanerochaete sordida strain YK-624.</title>
        <authorList>
            <person name="Mori T."/>
            <person name="Dohra H."/>
            <person name="Suzuki T."/>
            <person name="Kawagishi H."/>
            <person name="Hirai H."/>
        </authorList>
    </citation>
    <scope>NUCLEOTIDE SEQUENCE [LARGE SCALE GENOMIC DNA]</scope>
    <source>
        <strain evidence="19 20">YK-624</strain>
    </source>
</reference>
<dbReference type="InterPro" id="IPR021109">
    <property type="entry name" value="Peptidase_aspartic_dom_sf"/>
</dbReference>
<dbReference type="CDD" id="cd01647">
    <property type="entry name" value="RT_LTR"/>
    <property type="match status" value="1"/>
</dbReference>
<evidence type="ECO:0000256" key="4">
    <source>
        <dbReference type="ARBA" id="ARBA00022695"/>
    </source>
</evidence>
<dbReference type="InterPro" id="IPR043502">
    <property type="entry name" value="DNA/RNA_pol_sf"/>
</dbReference>
<keyword evidence="14" id="KW-0239">DNA-directed DNA polymerase</keyword>
<dbReference type="GO" id="GO:0006508">
    <property type="term" value="P:proteolysis"/>
    <property type="evidence" value="ECO:0007669"/>
    <property type="project" value="UniProtKB-KW"/>
</dbReference>
<dbReference type="GO" id="GO:0003677">
    <property type="term" value="F:DNA binding"/>
    <property type="evidence" value="ECO:0007669"/>
    <property type="project" value="UniProtKB-KW"/>
</dbReference>
<dbReference type="GO" id="GO:0006310">
    <property type="term" value="P:DNA recombination"/>
    <property type="evidence" value="ECO:0007669"/>
    <property type="project" value="UniProtKB-KW"/>
</dbReference>
<proteinExistence type="predicted"/>
<feature type="domain" description="Reverse transcriptase" evidence="17">
    <location>
        <begin position="228"/>
        <end position="408"/>
    </location>
</feature>
<keyword evidence="13" id="KW-0695">RNA-directed DNA polymerase</keyword>
<dbReference type="GO" id="GO:0046872">
    <property type="term" value="F:metal ion binding"/>
    <property type="evidence" value="ECO:0007669"/>
    <property type="project" value="UniProtKB-KW"/>
</dbReference>
<dbReference type="InterPro" id="IPR036397">
    <property type="entry name" value="RNaseH_sf"/>
</dbReference>
<dbReference type="PANTHER" id="PTHR37984:SF5">
    <property type="entry name" value="PROTEIN NYNRIN-LIKE"/>
    <property type="match status" value="1"/>
</dbReference>
<dbReference type="SUPFAM" id="SSF53098">
    <property type="entry name" value="Ribonuclease H-like"/>
    <property type="match status" value="1"/>
</dbReference>
<dbReference type="PROSITE" id="PS50878">
    <property type="entry name" value="RT_POL"/>
    <property type="match status" value="1"/>
</dbReference>
<dbReference type="InterPro" id="IPR043128">
    <property type="entry name" value="Rev_trsase/Diguanyl_cyclase"/>
</dbReference>
<dbReference type="GO" id="GO:0003964">
    <property type="term" value="F:RNA-directed DNA polymerase activity"/>
    <property type="evidence" value="ECO:0007669"/>
    <property type="project" value="UniProtKB-KW"/>
</dbReference>
<organism evidence="19 20">
    <name type="scientific">Phanerochaete sordida</name>
    <dbReference type="NCBI Taxonomy" id="48140"/>
    <lineage>
        <taxon>Eukaryota</taxon>
        <taxon>Fungi</taxon>
        <taxon>Dikarya</taxon>
        <taxon>Basidiomycota</taxon>
        <taxon>Agaricomycotina</taxon>
        <taxon>Agaricomycetes</taxon>
        <taxon>Polyporales</taxon>
        <taxon>Phanerochaetaceae</taxon>
        <taxon>Phanerochaete</taxon>
    </lineage>
</organism>
<dbReference type="Pfam" id="PF00078">
    <property type="entry name" value="RVT_1"/>
    <property type="match status" value="1"/>
</dbReference>
<evidence type="ECO:0000313" key="19">
    <source>
        <dbReference type="EMBL" id="GJF00654.1"/>
    </source>
</evidence>
<dbReference type="GO" id="GO:0005634">
    <property type="term" value="C:nucleus"/>
    <property type="evidence" value="ECO:0007669"/>
    <property type="project" value="UniProtKB-ARBA"/>
</dbReference>
<dbReference type="InterPro" id="IPR000477">
    <property type="entry name" value="RT_dom"/>
</dbReference>
<dbReference type="Gene3D" id="1.10.340.70">
    <property type="match status" value="1"/>
</dbReference>
<dbReference type="Gene3D" id="3.30.420.10">
    <property type="entry name" value="Ribonuclease H-like superfamily/Ribonuclease H"/>
    <property type="match status" value="1"/>
</dbReference>
<keyword evidence="20" id="KW-1185">Reference proteome</keyword>
<sequence length="1065" mass="122758">MIDSGATSLFIHEDFCRQHKVFTVPLENPITVYNIDGTLNEAGSITRRAKLNLTVGSYTFKEEFLVTNIGPEDVILGLLWLKKWNPDIDWETGDVKFQLRGEATDTPLSGLHQIDANREQRREWLRAGIIHDTKDEVWILAGYTYSQAIAVEANRDKYAKTFEELVPKEYHRHKKVFSEEESQRLPKHQPWDHAIDLAPDAPPSIKSKVYPMSPIETEELKRFLEDALAKGYVVPSKSPIASPVFFIKKKDGKLRFVQDYRKLNDITVKNRYPLPLAADIINKLQGAKIFTKFDVRWGYNNVRIKEGDEWKAAFVTNQGLFEPRVMYFGLCNSPATFQALMNHVFADLIAAGKVAVYLDDILIWSNDIASHRKIVHEVLERLAQYDLYLRPEKCEFERDEIEYLGLLIREGQVGMDPAKVKAVTEWPTPKNLKDVRGFVGFANFYRRFIKDFSKICRPLHDLTKKDTPFNWGSAQADAFETLKRAFTTQPVLAMWNIDYPTRIETDASGYATGGVIAQLDPNDQLWHPIAFRSQTMSPAERNYEIWDREMLAIIEALKDWRQFLEGLPEPFDIWTDHQNLQYWKTAQNLTRRQARWACYLAEYDFRIVHKPGKTHLIADPLSRPSSLYISDDEDNRSQIVLKPEQFKIAATAVFAKIAPLEKRIRDNSDKEQEVADALQTLCTKGPRRLQNGTLEWEEHEGLLYYKGKLYVPNSPSLRNDVIQSCHDSPTAGHPGKHATLELVSRYYWWPRVSSDVERYVLGCDQCQRYKPAPHPKATLQPQEVPPGPWEHVGVDLITQLPRDAKTKKDSVAVYVDHHSDQCHLVPVDSTVTAEGMADVHYTDIFRLHGLPRKIFSDRGPQFAARYMRALYKRLGIQTGLTTAYHPEGNGKVERKNQEVEKFLRLFVSQRQDNWVDWLPMAEFVLNSHVSSATGRTPFEIVYGYTPDFTIPAGKHSNIPALDERLDRMAHIRKEAEAALRQTKLRMKEDYEAAKKRAHVFKPGDMVWLSSKDIKVHQPSPKLGPRQLGPFKVLEKVGELDYKLELPHWLKIHPVLHVNRLSPWHD</sequence>
<evidence type="ECO:0000256" key="7">
    <source>
        <dbReference type="ARBA" id="ARBA00022750"/>
    </source>
</evidence>
<evidence type="ECO:0000259" key="17">
    <source>
        <dbReference type="PROSITE" id="PS50878"/>
    </source>
</evidence>
<feature type="non-terminal residue" evidence="19">
    <location>
        <position position="1065"/>
    </location>
</feature>
<dbReference type="InterPro" id="IPR041588">
    <property type="entry name" value="Integrase_H2C2"/>
</dbReference>
<evidence type="ECO:0000256" key="9">
    <source>
        <dbReference type="ARBA" id="ARBA00022801"/>
    </source>
</evidence>
<keyword evidence="7" id="KW-0064">Aspartyl protease</keyword>
<keyword evidence="4" id="KW-0548">Nucleotidyltransferase</keyword>
<keyword evidence="5" id="KW-0540">Nuclease</keyword>
<keyword evidence="8" id="KW-0255">Endonuclease</keyword>
<name>A0A9P3GRS9_9APHY</name>
<dbReference type="GO" id="GO:0003723">
    <property type="term" value="F:RNA binding"/>
    <property type="evidence" value="ECO:0007669"/>
    <property type="project" value="UniProtKB-KW"/>
</dbReference>
<dbReference type="CDD" id="cd00303">
    <property type="entry name" value="retropepsin_like"/>
    <property type="match status" value="1"/>
</dbReference>
<dbReference type="Gene3D" id="3.10.10.10">
    <property type="entry name" value="HIV Type 1 Reverse Transcriptase, subunit A, domain 1"/>
    <property type="match status" value="1"/>
</dbReference>
<evidence type="ECO:0000256" key="8">
    <source>
        <dbReference type="ARBA" id="ARBA00022759"/>
    </source>
</evidence>
<dbReference type="PROSITE" id="PS50994">
    <property type="entry name" value="INTEGRASE"/>
    <property type="match status" value="1"/>
</dbReference>
<keyword evidence="10" id="KW-0460">Magnesium</keyword>
<evidence type="ECO:0000259" key="18">
    <source>
        <dbReference type="PROSITE" id="PS50994"/>
    </source>
</evidence>
<keyword evidence="11" id="KW-0694">RNA-binding</keyword>
<evidence type="ECO:0000256" key="10">
    <source>
        <dbReference type="ARBA" id="ARBA00022842"/>
    </source>
</evidence>
<dbReference type="Pfam" id="PF00665">
    <property type="entry name" value="rve"/>
    <property type="match status" value="1"/>
</dbReference>